<dbReference type="Proteomes" id="UP001152604">
    <property type="component" value="Unassembled WGS sequence"/>
</dbReference>
<gene>
    <name evidence="1" type="ORF">MES4922_420035</name>
</gene>
<comment type="caution">
    <text evidence="1">The sequence shown here is derived from an EMBL/GenBank/DDBJ whole genome shotgun (WGS) entry which is preliminary data.</text>
</comment>
<organism evidence="1 2">
    <name type="scientific">Mesorhizobium ventifaucium</name>
    <dbReference type="NCBI Taxonomy" id="666020"/>
    <lineage>
        <taxon>Bacteria</taxon>
        <taxon>Pseudomonadati</taxon>
        <taxon>Pseudomonadota</taxon>
        <taxon>Alphaproteobacteria</taxon>
        <taxon>Hyphomicrobiales</taxon>
        <taxon>Phyllobacteriaceae</taxon>
        <taxon>Mesorhizobium</taxon>
    </lineage>
</organism>
<protein>
    <submittedName>
        <fullName evidence="1">Uncharacterized protein</fullName>
    </submittedName>
</protein>
<dbReference type="EMBL" id="CAKXZS010000037">
    <property type="protein sequence ID" value="CAH2406021.1"/>
    <property type="molecule type" value="Genomic_DNA"/>
</dbReference>
<accession>A0ABM9EA00</accession>
<evidence type="ECO:0000313" key="1">
    <source>
        <dbReference type="EMBL" id="CAH2406021.1"/>
    </source>
</evidence>
<reference evidence="1" key="1">
    <citation type="submission" date="2022-03" db="EMBL/GenBank/DDBJ databases">
        <authorList>
            <person name="Brunel B."/>
        </authorList>
    </citation>
    <scope>NUCLEOTIDE SEQUENCE</scope>
    <source>
        <strain evidence="1">STM4922sample</strain>
    </source>
</reference>
<name>A0ABM9EA00_9HYPH</name>
<proteinExistence type="predicted"/>
<sequence length="98" mass="10815">MGAGPEAALPGHIENALREIKMIGARASGNGLHGVSRERARPLRFEPIALAGAIGWISRRFSKLWIDVLFSAIVLCVQSAIKRPGNRIEARRKRWSDD</sequence>
<keyword evidence="2" id="KW-1185">Reference proteome</keyword>
<evidence type="ECO:0000313" key="2">
    <source>
        <dbReference type="Proteomes" id="UP001152604"/>
    </source>
</evidence>